<dbReference type="STRING" id="170623.SAMN04244579_00047"/>
<organism evidence="2 3">
    <name type="scientific">Azotobacter beijerinckii</name>
    <dbReference type="NCBI Taxonomy" id="170623"/>
    <lineage>
        <taxon>Bacteria</taxon>
        <taxon>Pseudomonadati</taxon>
        <taxon>Pseudomonadota</taxon>
        <taxon>Gammaproteobacteria</taxon>
        <taxon>Pseudomonadales</taxon>
        <taxon>Pseudomonadaceae</taxon>
        <taxon>Azotobacter</taxon>
    </lineage>
</organism>
<reference evidence="2 3" key="1">
    <citation type="submission" date="2016-10" db="EMBL/GenBank/DDBJ databases">
        <authorList>
            <person name="de Groot N.N."/>
        </authorList>
    </citation>
    <scope>NUCLEOTIDE SEQUENCE [LARGE SCALE GENOMIC DNA]</scope>
    <source>
        <strain evidence="2 3">DSM 1041</strain>
    </source>
</reference>
<dbReference type="PANTHER" id="PTHR38690:SF1">
    <property type="entry name" value="PROTEASE"/>
    <property type="match status" value="1"/>
</dbReference>
<name>A0A1H6Q6G7_9GAMM</name>
<evidence type="ECO:0000313" key="3">
    <source>
        <dbReference type="Proteomes" id="UP000199005"/>
    </source>
</evidence>
<evidence type="ECO:0000313" key="2">
    <source>
        <dbReference type="EMBL" id="SEI37486.1"/>
    </source>
</evidence>
<dbReference type="Proteomes" id="UP000199005">
    <property type="component" value="Unassembled WGS sequence"/>
</dbReference>
<dbReference type="AlphaFoldDB" id="A0A1H6Q6G7"/>
<dbReference type="EMBL" id="FNYO01000001">
    <property type="protein sequence ID" value="SEI37486.1"/>
    <property type="molecule type" value="Genomic_DNA"/>
</dbReference>
<feature type="domain" description="YhdP central" evidence="1">
    <location>
        <begin position="4"/>
        <end position="1268"/>
    </location>
</feature>
<dbReference type="NCBIfam" id="TIGR02099">
    <property type="entry name" value="YhdP family protein"/>
    <property type="match status" value="1"/>
</dbReference>
<dbReference type="InterPro" id="IPR025263">
    <property type="entry name" value="YhdP_central"/>
</dbReference>
<dbReference type="PANTHER" id="PTHR38690">
    <property type="entry name" value="PROTEASE-RELATED"/>
    <property type="match status" value="1"/>
</dbReference>
<evidence type="ECO:0000259" key="1">
    <source>
        <dbReference type="Pfam" id="PF13116"/>
    </source>
</evidence>
<dbReference type="RefSeq" id="WP_090896072.1">
    <property type="nucleotide sequence ID" value="NZ_FNYO01000001.1"/>
</dbReference>
<gene>
    <name evidence="2" type="ORF">SAMN04244579_00047</name>
</gene>
<sequence length="1278" mass="139899">MSRLSRLFEACLRILFGLGTLSLMLLALGVSLGRQLAPLVADTRLEVQARVRDVLGMPVLIRALEGEWTALVPRLLARDVTIGEGADALHLERVQVRLDLLRTLMARELRVAALELEGVRFALVQDAEGRWTLEGAPQRGRQRPFNPDESLRALERIDHLSLLDSQITFAPHGQAPFAFRDVDLTLRSDGWQQRLDGRLSLPDGQPLQWRLQGKLADAGWRQSDAELYVSLPQSDWAGWVPHSLTGDWQIERLRAGGEVWLSWAEGRLQRAASRLQVPELRVRRAGQAPAGVRDLALNGHFLRDGEDFRALLDSLAVDFGPSRWTGVQIALEHRAAADAPSPWTLTANRLDLTPLMPLVQSLAPLPEGVGSALAGLRPRGILRNLRLDYRPQSEDGRRLAYAANLEGVAFDAWNAVPAADNVDGSVSGDLAGGELRLNGDDFVLHLAHLFPRPWRYRHAAGRLLWQVDEQGVTLRSPYIQTDGEEGRTAIDFLIRLRRDPAEEDYMDLRVGLRDGDARYTEKYLPTLSPGFSPPLAEWLKTSIRAGRLDEGQFFFQGALNKGAEAGTRSLGLFFKVRDLELAYQPGWPELREARGEIFVEGGGVQVNLDGGRVLDSQLTSARAEVPAAKGGIPMLHLESELESSVGDGLRILREAPLETAKTFAGWAGEGPLQGRLTLDIPLRRDSGRPPRVVAELRTEGAQLRTAQPDLQLNRLRGAFTYDTARGLSAPDLRAEAFGRPIRGRVLAEGRKGRARTRIQVDGQMPSASFAEWLQVSRRLPLSGELPYRLELLLDGANSRLQVDSTLRGLRIDLPEPFGKSAQESRDTRWYMTLEGAERRYRLDYADRASLALAAPPGRFGEGRGELLLGGGQAQLPATKGLWLRGRIATLDWDAWQALLAPLAGQAASSVGLLRGAELDIGSFQGFGTTLRPLGVLLTSNRAGWNLQLDGPQIKGRIAIPATAKAPIDIDLSHLQLPATARGTAGAPAGATAGSDPLLLVDPRKIPALDVRIARLQQGAELLGAWSFKAQPLPDGVQFSDLDLDLKGLRVLGSAGWQGAPGATRSWFRGRLQGGDLADVLLAWGFAPTATSRKFRVDIDGSWPGSPAAMTLRRYTGSFDISLRKGQFREVDGAASALRMFGVLNFNSIGRRLRLDFSDLFGKGLSYDRVKGLIEGRDGVYRTEIPLTLSGPSSNLELDGRLDLPGDTIDAKLLVTLPVSNNLPLAALMVGAPAVGGALFVVDKLLGNRVARFASVQYRVQGPWQEPRITFEKPFEKPR</sequence>
<dbReference type="InterPro" id="IPR011836">
    <property type="entry name" value="YhdP"/>
</dbReference>
<protein>
    <submittedName>
        <fullName evidence="2">TIGR02099 family protein</fullName>
    </submittedName>
</protein>
<proteinExistence type="predicted"/>
<accession>A0A1H6Q6G7</accession>
<dbReference type="Pfam" id="PF13116">
    <property type="entry name" value="YhdP"/>
    <property type="match status" value="1"/>
</dbReference>